<feature type="transmembrane region" description="Helical" evidence="1">
    <location>
        <begin position="12"/>
        <end position="30"/>
    </location>
</feature>
<keyword evidence="4" id="KW-1185">Reference proteome</keyword>
<evidence type="ECO:0000256" key="1">
    <source>
        <dbReference type="SAM" id="Phobius"/>
    </source>
</evidence>
<comment type="caution">
    <text evidence="3">The sequence shown here is derived from an EMBL/GenBank/DDBJ whole genome shotgun (WGS) entry which is preliminary data.</text>
</comment>
<proteinExistence type="predicted"/>
<keyword evidence="1" id="KW-1133">Transmembrane helix</keyword>
<reference evidence="3 4" key="1">
    <citation type="submission" date="2024-03" db="EMBL/GenBank/DDBJ databases">
        <title>Human intestinal bacterial collection.</title>
        <authorList>
            <person name="Pauvert C."/>
            <person name="Hitch T.C.A."/>
            <person name="Clavel T."/>
        </authorList>
    </citation>
    <scope>NUCLEOTIDE SEQUENCE [LARGE SCALE GENOMIC DNA]</scope>
    <source>
        <strain evidence="3 4">CLA-JM-H11</strain>
    </source>
</reference>
<feature type="transmembrane region" description="Helical" evidence="1">
    <location>
        <begin position="36"/>
        <end position="56"/>
    </location>
</feature>
<sequence>MEFQVTRSGAALIGFWVILAGAVVSIPFWSLNAVAALFWLAVWCVVCLCVLVPRWASCRVRVGGNHLTVRRGLLFLVTKRMPLRFISGCHILQTPVGRRMGGCVLVLIASGTFTVIPGIRRADAEQLAAKLSHGGKLL</sequence>
<keyword evidence="1" id="KW-0472">Membrane</keyword>
<feature type="domain" description="YdbS-like PH" evidence="2">
    <location>
        <begin position="55"/>
        <end position="130"/>
    </location>
</feature>
<dbReference type="EMBL" id="JBBMFA010000068">
    <property type="protein sequence ID" value="MEQ2519767.1"/>
    <property type="molecule type" value="Genomic_DNA"/>
</dbReference>
<dbReference type="RefSeq" id="WP_349215202.1">
    <property type="nucleotide sequence ID" value="NZ_JBBMFA010000068.1"/>
</dbReference>
<gene>
    <name evidence="3" type="ORF">WMO24_04885</name>
</gene>
<dbReference type="Pfam" id="PF03703">
    <property type="entry name" value="bPH_2"/>
    <property type="match status" value="1"/>
</dbReference>
<dbReference type="Proteomes" id="UP001477672">
    <property type="component" value="Unassembled WGS sequence"/>
</dbReference>
<dbReference type="InterPro" id="IPR005182">
    <property type="entry name" value="YdbS-like_PH"/>
</dbReference>
<accession>A0ABV1GDN7</accession>
<protein>
    <submittedName>
        <fullName evidence="3">PH domain-containing protein</fullName>
    </submittedName>
</protein>
<evidence type="ECO:0000313" key="3">
    <source>
        <dbReference type="EMBL" id="MEQ2519767.1"/>
    </source>
</evidence>
<organism evidence="3 4">
    <name type="scientific">Ruthenibacterium intestinale</name>
    <dbReference type="NCBI Taxonomy" id="3133163"/>
    <lineage>
        <taxon>Bacteria</taxon>
        <taxon>Bacillati</taxon>
        <taxon>Bacillota</taxon>
        <taxon>Clostridia</taxon>
        <taxon>Eubacteriales</taxon>
        <taxon>Oscillospiraceae</taxon>
        <taxon>Ruthenibacterium</taxon>
    </lineage>
</organism>
<evidence type="ECO:0000313" key="4">
    <source>
        <dbReference type="Proteomes" id="UP001477672"/>
    </source>
</evidence>
<evidence type="ECO:0000259" key="2">
    <source>
        <dbReference type="Pfam" id="PF03703"/>
    </source>
</evidence>
<keyword evidence="1" id="KW-0812">Transmembrane</keyword>
<name>A0ABV1GDN7_9FIRM</name>